<dbReference type="SUPFAM" id="SSF143631">
    <property type="entry name" value="ApbE-like"/>
    <property type="match status" value="1"/>
</dbReference>
<name>A0A9X3F997_9BACT</name>
<evidence type="ECO:0000256" key="12">
    <source>
        <dbReference type="RuleBase" id="RU363002"/>
    </source>
</evidence>
<dbReference type="GO" id="GO:0016740">
    <property type="term" value="F:transferase activity"/>
    <property type="evidence" value="ECO:0007669"/>
    <property type="project" value="UniProtKB-UniRule"/>
</dbReference>
<evidence type="ECO:0000256" key="6">
    <source>
        <dbReference type="ARBA" id="ARBA00022827"/>
    </source>
</evidence>
<keyword evidence="12" id="KW-0472">Membrane</keyword>
<evidence type="ECO:0000256" key="3">
    <source>
        <dbReference type="ARBA" id="ARBA00022630"/>
    </source>
</evidence>
<keyword evidence="12" id="KW-1003">Cell membrane</keyword>
<evidence type="ECO:0000313" key="13">
    <source>
        <dbReference type="EMBL" id="MCY1722964.1"/>
    </source>
</evidence>
<gene>
    <name evidence="13" type="ORF">OU798_21635</name>
</gene>
<evidence type="ECO:0000256" key="8">
    <source>
        <dbReference type="ARBA" id="ARBA00031306"/>
    </source>
</evidence>
<dbReference type="PANTHER" id="PTHR30040:SF2">
    <property type="entry name" value="FAD:PROTEIN FMN TRANSFERASE"/>
    <property type="match status" value="1"/>
</dbReference>
<dbReference type="PROSITE" id="PS51257">
    <property type="entry name" value="PROKAR_LIPOPROTEIN"/>
    <property type="match status" value="1"/>
</dbReference>
<evidence type="ECO:0000313" key="14">
    <source>
        <dbReference type="Proteomes" id="UP001145087"/>
    </source>
</evidence>
<feature type="binding site" evidence="11">
    <location>
        <position position="164"/>
    </location>
    <ligand>
        <name>Mg(2+)</name>
        <dbReference type="ChEBI" id="CHEBI:18420"/>
    </ligand>
</feature>
<evidence type="ECO:0000256" key="10">
    <source>
        <dbReference type="PIRNR" id="PIRNR006268"/>
    </source>
</evidence>
<keyword evidence="3 10" id="KW-0285">Flavoprotein</keyword>
<evidence type="ECO:0000256" key="7">
    <source>
        <dbReference type="ARBA" id="ARBA00022842"/>
    </source>
</evidence>
<dbReference type="Pfam" id="PF02424">
    <property type="entry name" value="ApbE"/>
    <property type="match status" value="1"/>
</dbReference>
<evidence type="ECO:0000256" key="2">
    <source>
        <dbReference type="ARBA" id="ARBA00016337"/>
    </source>
</evidence>
<dbReference type="GO" id="GO:0005886">
    <property type="term" value="C:plasma membrane"/>
    <property type="evidence" value="ECO:0007669"/>
    <property type="project" value="UniProtKB-SubCell"/>
</dbReference>
<keyword evidence="14" id="KW-1185">Reference proteome</keyword>
<comment type="similarity">
    <text evidence="10 12">Belongs to the ApbE family.</text>
</comment>
<dbReference type="RefSeq" id="WP_343335289.1">
    <property type="nucleotide sequence ID" value="NZ_JAPOHD010000065.1"/>
</dbReference>
<dbReference type="GO" id="GO:0046872">
    <property type="term" value="F:metal ion binding"/>
    <property type="evidence" value="ECO:0007669"/>
    <property type="project" value="UniProtKB-UniRule"/>
</dbReference>
<dbReference type="InterPro" id="IPR003374">
    <property type="entry name" value="ApbE-like_sf"/>
</dbReference>
<feature type="binding site" evidence="11">
    <location>
        <position position="284"/>
    </location>
    <ligand>
        <name>Mg(2+)</name>
        <dbReference type="ChEBI" id="CHEBI:18420"/>
    </ligand>
</feature>
<dbReference type="AlphaFoldDB" id="A0A9X3F997"/>
<keyword evidence="4 10" id="KW-0808">Transferase</keyword>
<comment type="caution">
    <text evidence="13">The sequence shown here is derived from an EMBL/GenBank/DDBJ whole genome shotgun (WGS) entry which is preliminary data.</text>
</comment>
<dbReference type="EC" id="2.7.1.180" evidence="1 10"/>
<dbReference type="Gene3D" id="3.10.520.10">
    <property type="entry name" value="ApbE-like domains"/>
    <property type="match status" value="1"/>
</dbReference>
<keyword evidence="12" id="KW-0449">Lipoprotein</keyword>
<feature type="binding site" evidence="11">
    <location>
        <position position="280"/>
    </location>
    <ligand>
        <name>Mg(2+)</name>
        <dbReference type="ChEBI" id="CHEBI:18420"/>
    </ligand>
</feature>
<evidence type="ECO:0000256" key="4">
    <source>
        <dbReference type="ARBA" id="ARBA00022679"/>
    </source>
</evidence>
<dbReference type="InterPro" id="IPR024932">
    <property type="entry name" value="ApbE"/>
</dbReference>
<comment type="cofactor">
    <cofactor evidence="11">
        <name>Mg(2+)</name>
        <dbReference type="ChEBI" id="CHEBI:18420"/>
    </cofactor>
    <cofactor evidence="11">
        <name>Mn(2+)</name>
        <dbReference type="ChEBI" id="CHEBI:29035"/>
    </cofactor>
    <text evidence="11">Magnesium. Can also use manganese.</text>
</comment>
<keyword evidence="5 10" id="KW-0479">Metal-binding</keyword>
<dbReference type="PIRSF" id="PIRSF006268">
    <property type="entry name" value="ApbE"/>
    <property type="match status" value="1"/>
</dbReference>
<dbReference type="Proteomes" id="UP001145087">
    <property type="component" value="Unassembled WGS sequence"/>
</dbReference>
<keyword evidence="12" id="KW-0997">Cell inner membrane</keyword>
<comment type="catalytic activity">
    <reaction evidence="9 10 12">
        <text>L-threonyl-[protein] + FAD = FMN-L-threonyl-[protein] + AMP + H(+)</text>
        <dbReference type="Rhea" id="RHEA:36847"/>
        <dbReference type="Rhea" id="RHEA-COMP:11060"/>
        <dbReference type="Rhea" id="RHEA-COMP:11061"/>
        <dbReference type="ChEBI" id="CHEBI:15378"/>
        <dbReference type="ChEBI" id="CHEBI:30013"/>
        <dbReference type="ChEBI" id="CHEBI:57692"/>
        <dbReference type="ChEBI" id="CHEBI:74257"/>
        <dbReference type="ChEBI" id="CHEBI:456215"/>
        <dbReference type="EC" id="2.7.1.180"/>
    </reaction>
</comment>
<evidence type="ECO:0000256" key="5">
    <source>
        <dbReference type="ARBA" id="ARBA00022723"/>
    </source>
</evidence>
<dbReference type="PANTHER" id="PTHR30040">
    <property type="entry name" value="THIAMINE BIOSYNTHESIS LIPOPROTEIN APBE"/>
    <property type="match status" value="1"/>
</dbReference>
<sequence length="331" mass="36782">MKTNLIVLFILILALTGCKNSESKYISNKGTVYGTYYSIKYNSPDGKDLQEEISEELNRQTLIFSHYEEESTITKVNNNIEVELEPEFITCFNKAMEISEITNGAFDITAGPLISAWGFGPEDRQKMTNEMVDTLKELIGYQKIKLEGDKIIKANPEMTINMSAIAKGYTCDLMGEFLAQKGCTDYLVDIGGEVVALGKNNKGHVWTIGIREPSEDPFKNDLNAALKLPNKAMATSGNYLNFYVEDGKKFAHTIDPSSGYPVQHSLLSATVLANDCMTADAFATAFMVLGKDIGIEIARQVTGLEIYFIYADEQGSNQVYMSEGFSEFLRK</sequence>
<proteinExistence type="inferred from homology"/>
<comment type="subcellular location">
    <subcellularLocation>
        <location evidence="12">Cell inner membrane</location>
        <topology evidence="12">Lipid-anchor</topology>
        <orientation evidence="12">Periplasmic side</orientation>
    </subcellularLocation>
</comment>
<keyword evidence="6 10" id="KW-0274">FAD</keyword>
<protein>
    <recommendedName>
        <fullName evidence="2 10">FAD:protein FMN transferase</fullName>
        <ecNumber evidence="1 10">2.7.1.180</ecNumber>
    </recommendedName>
    <alternativeName>
        <fullName evidence="8 10">Flavin transferase</fullName>
    </alternativeName>
</protein>
<accession>A0A9X3F997</accession>
<organism evidence="13 14">
    <name type="scientific">Draconibacterium aestuarii</name>
    <dbReference type="NCBI Taxonomy" id="2998507"/>
    <lineage>
        <taxon>Bacteria</taxon>
        <taxon>Pseudomonadati</taxon>
        <taxon>Bacteroidota</taxon>
        <taxon>Bacteroidia</taxon>
        <taxon>Marinilabiliales</taxon>
        <taxon>Prolixibacteraceae</taxon>
        <taxon>Draconibacterium</taxon>
    </lineage>
</organism>
<dbReference type="EMBL" id="JAPOHD010000065">
    <property type="protein sequence ID" value="MCY1722964.1"/>
    <property type="molecule type" value="Genomic_DNA"/>
</dbReference>
<evidence type="ECO:0000256" key="1">
    <source>
        <dbReference type="ARBA" id="ARBA00011955"/>
    </source>
</evidence>
<evidence type="ECO:0000256" key="11">
    <source>
        <dbReference type="PIRSR" id="PIRSR006268-2"/>
    </source>
</evidence>
<keyword evidence="7 10" id="KW-0460">Magnesium</keyword>
<evidence type="ECO:0000256" key="9">
    <source>
        <dbReference type="ARBA" id="ARBA00048540"/>
    </source>
</evidence>
<comment type="function">
    <text evidence="12">Flavin transferase that catalyzes the transfer of the FMN moiety of FAD and its covalent binding to the hydroxyl group of a threonine residue in a target flavoprotein.</text>
</comment>
<reference evidence="13" key="1">
    <citation type="submission" date="2022-11" db="EMBL/GenBank/DDBJ databases">
        <title>Marilongibacter aestuarii gen. nov., sp. nov., isolated from tidal flat sediment.</title>
        <authorList>
            <person name="Jiayan W."/>
        </authorList>
    </citation>
    <scope>NUCLEOTIDE SEQUENCE</scope>
    <source>
        <strain evidence="13">Z1-6</strain>
    </source>
</reference>